<dbReference type="InterPro" id="IPR000668">
    <property type="entry name" value="Peptidase_C1A_C"/>
</dbReference>
<dbReference type="Gene3D" id="2.60.40.10">
    <property type="entry name" value="Immunoglobulins"/>
    <property type="match status" value="1"/>
</dbReference>
<dbReference type="CDD" id="cd02248">
    <property type="entry name" value="Peptidase_C1A"/>
    <property type="match status" value="1"/>
</dbReference>
<organism evidence="4">
    <name type="scientific">Eiseniibacteriota bacterium</name>
    <dbReference type="NCBI Taxonomy" id="2212470"/>
    <lineage>
        <taxon>Bacteria</taxon>
        <taxon>Candidatus Eiseniibacteriota</taxon>
    </lineage>
</organism>
<dbReference type="InterPro" id="IPR025965">
    <property type="entry name" value="FlgD/Vpr_Ig-like"/>
</dbReference>
<dbReference type="InterPro" id="IPR000169">
    <property type="entry name" value="Pept_cys_AS"/>
</dbReference>
<protein>
    <submittedName>
        <fullName evidence="4">T9SS type A sorting domain-containing protein</fullName>
    </submittedName>
</protein>
<gene>
    <name evidence="4" type="ORF">ENO08_02380</name>
</gene>
<dbReference type="Proteomes" id="UP000886069">
    <property type="component" value="Unassembled WGS sequence"/>
</dbReference>
<dbReference type="PANTHER" id="PTHR12411">
    <property type="entry name" value="CYSTEINE PROTEASE FAMILY C1-RELATED"/>
    <property type="match status" value="1"/>
</dbReference>
<feature type="chain" id="PRO_5030522210" evidence="2">
    <location>
        <begin position="30"/>
        <end position="609"/>
    </location>
</feature>
<evidence type="ECO:0000256" key="1">
    <source>
        <dbReference type="ARBA" id="ARBA00008455"/>
    </source>
</evidence>
<dbReference type="Pfam" id="PF17957">
    <property type="entry name" value="Big_7"/>
    <property type="match status" value="1"/>
</dbReference>
<name>A0A7V2F3V1_UNCEI</name>
<dbReference type="Gene3D" id="3.90.70.10">
    <property type="entry name" value="Cysteine proteinases"/>
    <property type="match status" value="1"/>
</dbReference>
<dbReference type="Pfam" id="PF13860">
    <property type="entry name" value="FlgD_ig"/>
    <property type="match status" value="1"/>
</dbReference>
<dbReference type="Pfam" id="PF00112">
    <property type="entry name" value="Peptidase_C1"/>
    <property type="match status" value="1"/>
</dbReference>
<feature type="domain" description="Peptidase C1A papain C-terminal" evidence="3">
    <location>
        <begin position="94"/>
        <end position="309"/>
    </location>
</feature>
<dbReference type="EMBL" id="DSEC01000167">
    <property type="protein sequence ID" value="HER43291.1"/>
    <property type="molecule type" value="Genomic_DNA"/>
</dbReference>
<dbReference type="InterPro" id="IPR026444">
    <property type="entry name" value="Secre_tail"/>
</dbReference>
<evidence type="ECO:0000259" key="3">
    <source>
        <dbReference type="SMART" id="SM00645"/>
    </source>
</evidence>
<dbReference type="NCBIfam" id="TIGR04183">
    <property type="entry name" value="Por_Secre_tail"/>
    <property type="match status" value="1"/>
</dbReference>
<dbReference type="PRINTS" id="PR00705">
    <property type="entry name" value="PAPAIN"/>
</dbReference>
<evidence type="ECO:0000313" key="4">
    <source>
        <dbReference type="EMBL" id="HER43291.1"/>
    </source>
</evidence>
<dbReference type="InterPro" id="IPR025660">
    <property type="entry name" value="Pept_his_AS"/>
</dbReference>
<dbReference type="GO" id="GO:0006508">
    <property type="term" value="P:proteolysis"/>
    <property type="evidence" value="ECO:0007669"/>
    <property type="project" value="InterPro"/>
</dbReference>
<dbReference type="InterPro" id="IPR013128">
    <property type="entry name" value="Peptidase_C1A"/>
</dbReference>
<keyword evidence="2" id="KW-0732">Signal</keyword>
<proteinExistence type="inferred from homology"/>
<dbReference type="SMART" id="SM00645">
    <property type="entry name" value="Pept_C1"/>
    <property type="match status" value="1"/>
</dbReference>
<sequence>MTRAAVTRPAVFVLAVVLASFLSSSLALAEKGEDRELAEIRKMIEEKGYHWTAGKTSVSGLSAAEKERLLGYIPPPEHVIRSLPRFTAPLDTITDIRFDWRDFGGVSPVKNQGSCGSCWAFAAMGELESHMLIYDGRLEDLSEQQILSCNTANMGCDGGWMYGAYDIFMSRGCVTEACMPYEADDTVPCTENECTHLAWIDGYYYIPNTINDIKQAVLKGPVSTAFQVMGDFYYYTEGCYENDSGVQRINHAVVIVGWDDQMCDGQGAWICKNSWGEDWGDDGFFCIRYGDVQIGYNTSQVIYDPSAVLVHLDQPNGGEAYVSGGEYQVNWTTGREAPDSLELILSTNEGALYDQTVVTGLGDTGAFEWKVPMIQAPEAKFMIRAYAGGALGGMDTSDEIFAISEDLAAPVVAVTHPNGGESYNIGDTVDIEWTASDNAVVESIDIYYSVNGGADYTALATGEENDSIYQWVIPQELADSCLVKVIAWDPSSLSAEDESDGPFYVTSVSTDAESTPGYTNRLEQNYPNPFNGTTTIAYSIAERAEVDVRIYDTAGRLVSVLERATREPGRYSAVWTGKDGEGRAVASGVYFCSIKAGGFEDTRKIIYLR</sequence>
<dbReference type="GO" id="GO:0008234">
    <property type="term" value="F:cysteine-type peptidase activity"/>
    <property type="evidence" value="ECO:0007669"/>
    <property type="project" value="InterPro"/>
</dbReference>
<dbReference type="AlphaFoldDB" id="A0A7V2F3V1"/>
<dbReference type="PROSITE" id="PS00139">
    <property type="entry name" value="THIOL_PROTEASE_CYS"/>
    <property type="match status" value="1"/>
</dbReference>
<dbReference type="PROSITE" id="PS00639">
    <property type="entry name" value="THIOL_PROTEASE_HIS"/>
    <property type="match status" value="1"/>
</dbReference>
<comment type="caution">
    <text evidence="4">The sequence shown here is derived from an EMBL/GenBank/DDBJ whole genome shotgun (WGS) entry which is preliminary data.</text>
</comment>
<comment type="similarity">
    <text evidence="1">Belongs to the peptidase C1 family.</text>
</comment>
<feature type="signal peptide" evidence="2">
    <location>
        <begin position="1"/>
        <end position="29"/>
    </location>
</feature>
<dbReference type="Gene3D" id="2.60.40.4070">
    <property type="match status" value="1"/>
</dbReference>
<dbReference type="SUPFAM" id="SSF54001">
    <property type="entry name" value="Cysteine proteinases"/>
    <property type="match status" value="1"/>
</dbReference>
<reference evidence="4" key="1">
    <citation type="journal article" date="2020" name="mSystems">
        <title>Genome- and Community-Level Interaction Insights into Carbon Utilization and Element Cycling Functions of Hydrothermarchaeota in Hydrothermal Sediment.</title>
        <authorList>
            <person name="Zhou Z."/>
            <person name="Liu Y."/>
            <person name="Xu W."/>
            <person name="Pan J."/>
            <person name="Luo Z.H."/>
            <person name="Li M."/>
        </authorList>
    </citation>
    <scope>NUCLEOTIDE SEQUENCE [LARGE SCALE GENOMIC DNA]</scope>
    <source>
        <strain evidence="4">SpSt-1233</strain>
    </source>
</reference>
<dbReference type="InterPro" id="IPR039417">
    <property type="entry name" value="Peptidase_C1A_papain-like"/>
</dbReference>
<dbReference type="InterPro" id="IPR038765">
    <property type="entry name" value="Papain-like_cys_pep_sf"/>
</dbReference>
<dbReference type="InterPro" id="IPR013783">
    <property type="entry name" value="Ig-like_fold"/>
</dbReference>
<evidence type="ECO:0000256" key="2">
    <source>
        <dbReference type="SAM" id="SignalP"/>
    </source>
</evidence>
<accession>A0A7V2F3V1</accession>